<dbReference type="GO" id="GO:0005543">
    <property type="term" value="F:phospholipid binding"/>
    <property type="evidence" value="ECO:0007669"/>
    <property type="project" value="TreeGrafter"/>
</dbReference>
<dbReference type="Pfam" id="PF02470">
    <property type="entry name" value="MlaD"/>
    <property type="match status" value="1"/>
</dbReference>
<dbReference type="RefSeq" id="WP_099349244.1">
    <property type="nucleotide sequence ID" value="NZ_AP023326.1"/>
</dbReference>
<feature type="transmembrane region" description="Helical" evidence="1">
    <location>
        <begin position="27"/>
        <end position="46"/>
    </location>
</feature>
<dbReference type="GO" id="GO:0005548">
    <property type="term" value="F:phospholipid transporter activity"/>
    <property type="evidence" value="ECO:0007669"/>
    <property type="project" value="TreeGrafter"/>
</dbReference>
<keyword evidence="1" id="KW-0472">Membrane</keyword>
<proteinExistence type="predicted"/>
<accession>A0A6S6PHW6</accession>
<dbReference type="AlphaFoldDB" id="A0A6S6PHW6"/>
<dbReference type="Proteomes" id="UP000515220">
    <property type="component" value="Chromosome"/>
</dbReference>
<evidence type="ECO:0000256" key="1">
    <source>
        <dbReference type="SAM" id="Phobius"/>
    </source>
</evidence>
<reference evidence="3 4" key="1">
    <citation type="submission" date="2020-07" db="EMBL/GenBank/DDBJ databases">
        <title>Complete Genome Sequence of an acetic acid bacterium, Acetobacter aceti JCM20276.</title>
        <authorList>
            <person name="Hirose Y."/>
            <person name="Mihara H."/>
        </authorList>
    </citation>
    <scope>NUCLEOTIDE SEQUENCE [LARGE SCALE GENOMIC DNA]</scope>
    <source>
        <strain evidence="3 4">JCM20276</strain>
    </source>
</reference>
<dbReference type="NCBIfam" id="TIGR04430">
    <property type="entry name" value="OM_asym_MlaD"/>
    <property type="match status" value="1"/>
</dbReference>
<evidence type="ECO:0000313" key="4">
    <source>
        <dbReference type="Proteomes" id="UP000515220"/>
    </source>
</evidence>
<organism evidence="3 4">
    <name type="scientific">Acetobacter aceti</name>
    <dbReference type="NCBI Taxonomy" id="435"/>
    <lineage>
        <taxon>Bacteria</taxon>
        <taxon>Pseudomonadati</taxon>
        <taxon>Pseudomonadota</taxon>
        <taxon>Alphaproteobacteria</taxon>
        <taxon>Acetobacterales</taxon>
        <taxon>Acetobacteraceae</taxon>
        <taxon>Acetobacter</taxon>
        <taxon>Acetobacter subgen. Acetobacter</taxon>
    </lineage>
</organism>
<dbReference type="EMBL" id="AP023326">
    <property type="protein sequence ID" value="BCI66201.1"/>
    <property type="molecule type" value="Genomic_DNA"/>
</dbReference>
<keyword evidence="1" id="KW-1133">Transmembrane helix</keyword>
<keyword evidence="1" id="KW-0812">Transmembrane</keyword>
<protein>
    <recommendedName>
        <fullName evidence="2">Mce/MlaD domain-containing protein</fullName>
    </recommendedName>
</protein>
<name>A0A6S6PHW6_ACEAC</name>
<dbReference type="PANTHER" id="PTHR33371">
    <property type="entry name" value="INTERMEMBRANE PHOSPHOLIPID TRANSPORT SYSTEM BINDING PROTEIN MLAD-RELATED"/>
    <property type="match status" value="1"/>
</dbReference>
<dbReference type="PANTHER" id="PTHR33371:SF4">
    <property type="entry name" value="INTERMEMBRANE PHOSPHOLIPID TRANSPORT SYSTEM BINDING PROTEIN MLAD"/>
    <property type="match status" value="1"/>
</dbReference>
<dbReference type="InterPro" id="IPR052336">
    <property type="entry name" value="MlaD_Phospholipid_Transporter"/>
</dbReference>
<gene>
    <name evidence="3" type="ORF">AAJCM20276_08250</name>
</gene>
<feature type="domain" description="Mce/MlaD" evidence="2">
    <location>
        <begin position="55"/>
        <end position="132"/>
    </location>
</feature>
<evidence type="ECO:0000259" key="2">
    <source>
        <dbReference type="Pfam" id="PF02470"/>
    </source>
</evidence>
<dbReference type="InterPro" id="IPR003399">
    <property type="entry name" value="Mce/MlaD"/>
</dbReference>
<sequence length="189" mass="19515">MSSVSTTSQPATAALPPLHNSRPTVELVAGFAVIVVFVLLLGLAVVSSGRKTDAGYQLKAGFSHIDGLDIGSDVKLAGIRIGHVASAGVDPKTFQAKVVFTVRPDVQLPVDSAAIITSDSLLGGKYIAISPGGDTKMLKAGGEISETQGAISLEQLLSKFIFSVTDTLTQANQAKAKQEMDAPKGEAQP</sequence>
<evidence type="ECO:0000313" key="3">
    <source>
        <dbReference type="EMBL" id="BCI66201.1"/>
    </source>
</evidence>
<dbReference type="InterPro" id="IPR030970">
    <property type="entry name" value="ABC_MlaD"/>
</dbReference>